<dbReference type="InterPro" id="IPR029063">
    <property type="entry name" value="SAM-dependent_MTases_sf"/>
</dbReference>
<keyword evidence="3" id="KW-1185">Reference proteome</keyword>
<dbReference type="Pfam" id="PF08241">
    <property type="entry name" value="Methyltransf_11"/>
    <property type="match status" value="1"/>
</dbReference>
<dbReference type="Proteomes" id="UP000095347">
    <property type="component" value="Unassembled WGS sequence"/>
</dbReference>
<gene>
    <name evidence="2" type="ORF">BEN30_07450</name>
</gene>
<dbReference type="Gene3D" id="3.40.50.150">
    <property type="entry name" value="Vaccinia Virus protein VP39"/>
    <property type="match status" value="1"/>
</dbReference>
<dbReference type="STRING" id="28181.BEN30_07450"/>
<dbReference type="InterPro" id="IPR013216">
    <property type="entry name" value="Methyltransf_11"/>
</dbReference>
<dbReference type="EMBL" id="MCGG01000017">
    <property type="protein sequence ID" value="OEJ68085.1"/>
    <property type="molecule type" value="Genomic_DNA"/>
</dbReference>
<accession>A0A1E5Q9J2</accession>
<comment type="caution">
    <text evidence="2">The sequence shown here is derived from an EMBL/GenBank/DDBJ whole genome shotgun (WGS) entry which is preliminary data.</text>
</comment>
<evidence type="ECO:0000259" key="1">
    <source>
        <dbReference type="Pfam" id="PF08241"/>
    </source>
</evidence>
<dbReference type="CDD" id="cd02440">
    <property type="entry name" value="AdoMet_MTases"/>
    <property type="match status" value="1"/>
</dbReference>
<dbReference type="OrthoDB" id="9777638at2"/>
<organism evidence="2 3">
    <name type="scientific">Magnetovibrio blakemorei</name>
    <dbReference type="NCBI Taxonomy" id="28181"/>
    <lineage>
        <taxon>Bacteria</taxon>
        <taxon>Pseudomonadati</taxon>
        <taxon>Pseudomonadota</taxon>
        <taxon>Alphaproteobacteria</taxon>
        <taxon>Rhodospirillales</taxon>
        <taxon>Magnetovibrionaceae</taxon>
        <taxon>Magnetovibrio</taxon>
    </lineage>
</organism>
<dbReference type="GO" id="GO:0008757">
    <property type="term" value="F:S-adenosylmethionine-dependent methyltransferase activity"/>
    <property type="evidence" value="ECO:0007669"/>
    <property type="project" value="InterPro"/>
</dbReference>
<evidence type="ECO:0000313" key="2">
    <source>
        <dbReference type="EMBL" id="OEJ68085.1"/>
    </source>
</evidence>
<protein>
    <recommendedName>
        <fullName evidence="1">Methyltransferase type 11 domain-containing protein</fullName>
    </recommendedName>
</protein>
<feature type="domain" description="Methyltransferase type 11" evidence="1">
    <location>
        <begin position="40"/>
        <end position="127"/>
    </location>
</feature>
<dbReference type="SUPFAM" id="SSF53335">
    <property type="entry name" value="S-adenosyl-L-methionine-dependent methyltransferases"/>
    <property type="match status" value="1"/>
</dbReference>
<dbReference type="PANTHER" id="PTHR43861:SF1">
    <property type="entry name" value="TRANS-ACONITATE 2-METHYLTRANSFERASE"/>
    <property type="match status" value="1"/>
</dbReference>
<dbReference type="AlphaFoldDB" id="A0A1E5Q9J2"/>
<reference evidence="3" key="1">
    <citation type="submission" date="2016-07" db="EMBL/GenBank/DDBJ databases">
        <authorList>
            <person name="Florea S."/>
            <person name="Webb J.S."/>
            <person name="Jaromczyk J."/>
            <person name="Schardl C.L."/>
        </authorList>
    </citation>
    <scope>NUCLEOTIDE SEQUENCE [LARGE SCALE GENOMIC DNA]</scope>
    <source>
        <strain evidence="3">MV-1</strain>
    </source>
</reference>
<name>A0A1E5Q9J2_9PROT</name>
<dbReference type="PANTHER" id="PTHR43861">
    <property type="entry name" value="TRANS-ACONITATE 2-METHYLTRANSFERASE-RELATED"/>
    <property type="match status" value="1"/>
</dbReference>
<sequence length="252" mass="28048">MINAQQSWSPETYLRHGVFVSLLGEPVVQILAPKAGERILDLGCGEGILTDKIVASGADVLGMDNSADQIEGAQHRGLKVVCMDALEMKFDNEFDAVFSNAALHWMSPLSKVFENVYRALKPGGRFVAEMGGAGNIQTIRMALYNALMRRGIDPAQYDPWSYLGDSSAKMMLQRAGFETRSVTLIRRPTDLPGDIGPWLETFAGSFMQAVPENEHAQMIDEVRDALQPHLFDPYNKWVADYVRLRFKVVKPV</sequence>
<proteinExistence type="predicted"/>
<evidence type="ECO:0000313" key="3">
    <source>
        <dbReference type="Proteomes" id="UP000095347"/>
    </source>
</evidence>